<evidence type="ECO:0000313" key="2">
    <source>
        <dbReference type="EMBL" id="KAF7295399.1"/>
    </source>
</evidence>
<dbReference type="GeneID" id="59349884"/>
<dbReference type="InterPro" id="IPR024368">
    <property type="entry name" value="Ecl1/2/3"/>
</dbReference>
<keyword evidence="3" id="KW-1185">Reference proteome</keyword>
<feature type="compositionally biased region" description="Polar residues" evidence="1">
    <location>
        <begin position="97"/>
        <end position="112"/>
    </location>
</feature>
<dbReference type="Proteomes" id="UP000636479">
    <property type="component" value="Unassembled WGS sequence"/>
</dbReference>
<accession>A0A8H6S9M8</accession>
<gene>
    <name evidence="2" type="ORF">MIND_01079500</name>
</gene>
<feature type="region of interest" description="Disordered" evidence="1">
    <location>
        <begin position="77"/>
        <end position="117"/>
    </location>
</feature>
<dbReference type="Pfam" id="PF12855">
    <property type="entry name" value="Ecl1"/>
    <property type="match status" value="1"/>
</dbReference>
<dbReference type="OrthoDB" id="2984747at2759"/>
<evidence type="ECO:0000256" key="1">
    <source>
        <dbReference type="SAM" id="MobiDB-lite"/>
    </source>
</evidence>
<dbReference type="RefSeq" id="XP_037216762.1">
    <property type="nucleotide sequence ID" value="XM_037367368.1"/>
</dbReference>
<dbReference type="EMBL" id="JACAZF010000009">
    <property type="protein sequence ID" value="KAF7295399.1"/>
    <property type="molecule type" value="Genomic_DNA"/>
</dbReference>
<proteinExistence type="predicted"/>
<feature type="compositionally biased region" description="Low complexity" evidence="1">
    <location>
        <begin position="207"/>
        <end position="222"/>
    </location>
</feature>
<protein>
    <submittedName>
        <fullName evidence="2">Uncharacterized protein</fullName>
    </submittedName>
</protein>
<sequence>MFEDYCLTCGKELVDGRTYCNEVCHNGDLTSPSLSESSSAFSSPHLQYAHGQEVPPLVPSALGNPLAYDRYSASSSSASSTTWSITDDESEPEQHSRNGLSYTRRPSGTNNGRAVLHCRTGSGSLQSLSLPQSAPDDITSFDQRYHREQHKLDFDTDSKANTHLSEDPPRQQHTATVTTTKGRKKTNRASLPVYFSKLQINTNKSEASSSKASPTVASSAASTLHPRLSPPNA</sequence>
<dbReference type="AlphaFoldDB" id="A0A8H6S9M8"/>
<comment type="caution">
    <text evidence="2">The sequence shown here is derived from an EMBL/GenBank/DDBJ whole genome shotgun (WGS) entry which is preliminary data.</text>
</comment>
<feature type="region of interest" description="Disordered" evidence="1">
    <location>
        <begin position="151"/>
        <end position="233"/>
    </location>
</feature>
<feature type="compositionally biased region" description="Basic and acidic residues" evidence="1">
    <location>
        <begin position="151"/>
        <end position="170"/>
    </location>
</feature>
<evidence type="ECO:0000313" key="3">
    <source>
        <dbReference type="Proteomes" id="UP000636479"/>
    </source>
</evidence>
<feature type="compositionally biased region" description="Polar residues" evidence="1">
    <location>
        <begin position="171"/>
        <end position="180"/>
    </location>
</feature>
<name>A0A8H6S9M8_9AGAR</name>
<organism evidence="2 3">
    <name type="scientific">Mycena indigotica</name>
    <dbReference type="NCBI Taxonomy" id="2126181"/>
    <lineage>
        <taxon>Eukaryota</taxon>
        <taxon>Fungi</taxon>
        <taxon>Dikarya</taxon>
        <taxon>Basidiomycota</taxon>
        <taxon>Agaricomycotina</taxon>
        <taxon>Agaricomycetes</taxon>
        <taxon>Agaricomycetidae</taxon>
        <taxon>Agaricales</taxon>
        <taxon>Marasmiineae</taxon>
        <taxon>Mycenaceae</taxon>
        <taxon>Mycena</taxon>
    </lineage>
</organism>
<reference evidence="2" key="1">
    <citation type="submission" date="2020-05" db="EMBL/GenBank/DDBJ databases">
        <title>Mycena genomes resolve the evolution of fungal bioluminescence.</title>
        <authorList>
            <person name="Tsai I.J."/>
        </authorList>
    </citation>
    <scope>NUCLEOTIDE SEQUENCE</scope>
    <source>
        <strain evidence="2">171206Taipei</strain>
    </source>
</reference>